<accession>A0ABS1CH35</accession>
<evidence type="ECO:0000313" key="2">
    <source>
        <dbReference type="Proteomes" id="UP000748752"/>
    </source>
</evidence>
<organism evidence="1 2">
    <name type="scientific">Thiohalocapsa halophila</name>
    <dbReference type="NCBI Taxonomy" id="69359"/>
    <lineage>
        <taxon>Bacteria</taxon>
        <taxon>Pseudomonadati</taxon>
        <taxon>Pseudomonadota</taxon>
        <taxon>Gammaproteobacteria</taxon>
        <taxon>Chromatiales</taxon>
        <taxon>Chromatiaceae</taxon>
        <taxon>Thiohalocapsa</taxon>
    </lineage>
</organism>
<sequence>MFYVILFAVVRAVVFLPGLWVRRVMQRYHDPFCVFHPPERQAMPATMTPSRSVFLFFLCCAPSIALGAADSPDQGIQVRFSGEVVAAEGVSSVPVGTAVSGQYRFDPTAQDFNPADSALGLYEAVLELELSVGDTEYRAETGTIGVLNDSARFGGKVDAYTLTCGPPLIGPAIDGLPPFQMDMNLADTTASLFDGVDLPANIDAAGLDIRAPTRGLQTGGHLLLRDSASGEIGDVAFRVETLEVIQTPDQ</sequence>
<comment type="caution">
    <text evidence="1">The sequence shown here is derived from an EMBL/GenBank/DDBJ whole genome shotgun (WGS) entry which is preliminary data.</text>
</comment>
<evidence type="ECO:0000313" key="1">
    <source>
        <dbReference type="EMBL" id="MBK1631235.1"/>
    </source>
</evidence>
<dbReference type="Proteomes" id="UP000748752">
    <property type="component" value="Unassembled WGS sequence"/>
</dbReference>
<protein>
    <recommendedName>
        <fullName evidence="3">DUF4402 domain-containing protein</fullName>
    </recommendedName>
</protein>
<proteinExistence type="predicted"/>
<reference evidence="1 2" key="1">
    <citation type="journal article" date="2020" name="Microorganisms">
        <title>Osmotic Adaptation and Compatible Solute Biosynthesis of Phototrophic Bacteria as Revealed from Genome Analyses.</title>
        <authorList>
            <person name="Imhoff J.F."/>
            <person name="Rahn T."/>
            <person name="Kunzel S."/>
            <person name="Keller A."/>
            <person name="Neulinger S.C."/>
        </authorList>
    </citation>
    <scope>NUCLEOTIDE SEQUENCE [LARGE SCALE GENOMIC DNA]</scope>
    <source>
        <strain evidence="1 2">DSM 6210</strain>
    </source>
</reference>
<keyword evidence="2" id="KW-1185">Reference proteome</keyword>
<gene>
    <name evidence="1" type="ORF">CKO31_10890</name>
</gene>
<evidence type="ECO:0008006" key="3">
    <source>
        <dbReference type="Google" id="ProtNLM"/>
    </source>
</evidence>
<name>A0ABS1CH35_9GAMM</name>
<dbReference type="EMBL" id="NRRV01000023">
    <property type="protein sequence ID" value="MBK1631235.1"/>
    <property type="molecule type" value="Genomic_DNA"/>
</dbReference>